<keyword evidence="2" id="KW-1185">Reference proteome</keyword>
<dbReference type="Proteomes" id="UP001055879">
    <property type="component" value="Linkage Group LG12"/>
</dbReference>
<organism evidence="1 2">
    <name type="scientific">Arctium lappa</name>
    <name type="common">Greater burdock</name>
    <name type="synonym">Lappa major</name>
    <dbReference type="NCBI Taxonomy" id="4217"/>
    <lineage>
        <taxon>Eukaryota</taxon>
        <taxon>Viridiplantae</taxon>
        <taxon>Streptophyta</taxon>
        <taxon>Embryophyta</taxon>
        <taxon>Tracheophyta</taxon>
        <taxon>Spermatophyta</taxon>
        <taxon>Magnoliopsida</taxon>
        <taxon>eudicotyledons</taxon>
        <taxon>Gunneridae</taxon>
        <taxon>Pentapetalae</taxon>
        <taxon>asterids</taxon>
        <taxon>campanulids</taxon>
        <taxon>Asterales</taxon>
        <taxon>Asteraceae</taxon>
        <taxon>Carduoideae</taxon>
        <taxon>Cardueae</taxon>
        <taxon>Arctiinae</taxon>
        <taxon>Arctium</taxon>
    </lineage>
</organism>
<reference evidence="1 2" key="2">
    <citation type="journal article" date="2022" name="Mol. Ecol. Resour.">
        <title>The genomes of chicory, endive, great burdock and yacon provide insights into Asteraceae paleo-polyploidization history and plant inulin production.</title>
        <authorList>
            <person name="Fan W."/>
            <person name="Wang S."/>
            <person name="Wang H."/>
            <person name="Wang A."/>
            <person name="Jiang F."/>
            <person name="Liu H."/>
            <person name="Zhao H."/>
            <person name="Xu D."/>
            <person name="Zhang Y."/>
        </authorList>
    </citation>
    <scope>NUCLEOTIDE SEQUENCE [LARGE SCALE GENOMIC DNA]</scope>
    <source>
        <strain evidence="2">cv. Niubang</strain>
    </source>
</reference>
<dbReference type="EMBL" id="CM042058">
    <property type="protein sequence ID" value="KAI3685274.1"/>
    <property type="molecule type" value="Genomic_DNA"/>
</dbReference>
<evidence type="ECO:0000313" key="1">
    <source>
        <dbReference type="EMBL" id="KAI3685274.1"/>
    </source>
</evidence>
<name>A0ACB8YHN4_ARCLA</name>
<evidence type="ECO:0000313" key="2">
    <source>
        <dbReference type="Proteomes" id="UP001055879"/>
    </source>
</evidence>
<accession>A0ACB8YHN4</accession>
<comment type="caution">
    <text evidence="1">The sequence shown here is derived from an EMBL/GenBank/DDBJ whole genome shotgun (WGS) entry which is preliminary data.</text>
</comment>
<reference evidence="2" key="1">
    <citation type="journal article" date="2022" name="Mol. Ecol. Resour.">
        <title>The genomes of chicory, endive, great burdock and yacon provide insights into Asteraceae palaeo-polyploidization history and plant inulin production.</title>
        <authorList>
            <person name="Fan W."/>
            <person name="Wang S."/>
            <person name="Wang H."/>
            <person name="Wang A."/>
            <person name="Jiang F."/>
            <person name="Liu H."/>
            <person name="Zhao H."/>
            <person name="Xu D."/>
            <person name="Zhang Y."/>
        </authorList>
    </citation>
    <scope>NUCLEOTIDE SEQUENCE [LARGE SCALE GENOMIC DNA]</scope>
    <source>
        <strain evidence="2">cv. Niubang</strain>
    </source>
</reference>
<sequence>MTYTSILPLPPTLILRSPLYRQPSSPFLSLDLEPPSPFTYLHRQSRPLLPPHPHLQLLTHTLSSFLEKPDILVVSYDDDVSKFSMVDYVFSGDVFPTGLVVVGRSFSSRSHMWLVGDMDLKKDKSKRAEEVRVHGVKSLVCIPTSYGLVELVLACDTAKEDGGLIQLTKATSN</sequence>
<protein>
    <submittedName>
        <fullName evidence="1">Uncharacterized protein</fullName>
    </submittedName>
</protein>
<proteinExistence type="predicted"/>
<gene>
    <name evidence="1" type="ORF">L6452_34515</name>
</gene>